<name>Q7UTV4_RHOBA</name>
<dbReference type="EnsemblBacteria" id="CAD73330">
    <property type="protein sequence ID" value="CAD73330"/>
    <property type="gene ID" value="RB3662"/>
</dbReference>
<dbReference type="STRING" id="243090.RB3662"/>
<accession>Q7UTV4</accession>
<evidence type="ECO:0000313" key="1">
    <source>
        <dbReference type="EMBL" id="CAD73330.1"/>
    </source>
</evidence>
<dbReference type="EMBL" id="BX294139">
    <property type="protein sequence ID" value="CAD73330.1"/>
    <property type="molecule type" value="Genomic_DNA"/>
</dbReference>
<dbReference type="KEGG" id="rba:RB3662"/>
<proteinExistence type="predicted"/>
<sequence>MNAGQFSWPPNNALGPVWTRKTLLCSKKCDGIEIKLRHHITKG</sequence>
<reference evidence="1 2" key="1">
    <citation type="journal article" date="2003" name="Proc. Natl. Acad. Sci. U.S.A.">
        <title>Complete genome sequence of the marine planctomycete Pirellula sp. strain 1.</title>
        <authorList>
            <person name="Gloeckner F.O."/>
            <person name="Kube M."/>
            <person name="Bauer M."/>
            <person name="Teeling H."/>
            <person name="Lombardot T."/>
            <person name="Ludwig W."/>
            <person name="Gade D."/>
            <person name="Beck A."/>
            <person name="Borzym K."/>
            <person name="Heitmann K."/>
            <person name="Rabus R."/>
            <person name="Schlesner H."/>
            <person name="Amann R."/>
            <person name="Reinhardt R."/>
        </authorList>
    </citation>
    <scope>NUCLEOTIDE SEQUENCE [LARGE SCALE GENOMIC DNA]</scope>
    <source>
        <strain evidence="2">DSM 10527 / NCIMB 13988 / SH1</strain>
    </source>
</reference>
<dbReference type="AlphaFoldDB" id="Q7UTV4"/>
<evidence type="ECO:0000313" key="2">
    <source>
        <dbReference type="Proteomes" id="UP000001025"/>
    </source>
</evidence>
<dbReference type="HOGENOM" id="CLU_3238784_0_0_0"/>
<dbReference type="Proteomes" id="UP000001025">
    <property type="component" value="Chromosome"/>
</dbReference>
<dbReference type="InParanoid" id="Q7UTV4"/>
<protein>
    <submittedName>
        <fullName evidence="1">Uncharacterized protein</fullName>
    </submittedName>
</protein>
<organism evidence="1 2">
    <name type="scientific">Rhodopirellula baltica (strain DSM 10527 / NCIMB 13988 / SH1)</name>
    <dbReference type="NCBI Taxonomy" id="243090"/>
    <lineage>
        <taxon>Bacteria</taxon>
        <taxon>Pseudomonadati</taxon>
        <taxon>Planctomycetota</taxon>
        <taxon>Planctomycetia</taxon>
        <taxon>Pirellulales</taxon>
        <taxon>Pirellulaceae</taxon>
        <taxon>Rhodopirellula</taxon>
    </lineage>
</organism>
<keyword evidence="2" id="KW-1185">Reference proteome</keyword>
<gene>
    <name evidence="1" type="ordered locus">RB3662</name>
</gene>